<accession>A0A8X7XV51</accession>
<keyword evidence="3" id="KW-1185">Reference proteome</keyword>
<gene>
    <name evidence="2" type="ORF">POTOM_054420</name>
</gene>
<name>A0A8X7XV51_POPTO</name>
<reference evidence="2" key="1">
    <citation type="journal article" date="2020" name="bioRxiv">
        <title>Hybrid origin of Populus tomentosa Carr. identified through genome sequencing and phylogenomic analysis.</title>
        <authorList>
            <person name="An X."/>
            <person name="Gao K."/>
            <person name="Chen Z."/>
            <person name="Li J."/>
            <person name="Yang X."/>
            <person name="Yang X."/>
            <person name="Zhou J."/>
            <person name="Guo T."/>
            <person name="Zhao T."/>
            <person name="Huang S."/>
            <person name="Miao D."/>
            <person name="Khan W.U."/>
            <person name="Rao P."/>
            <person name="Ye M."/>
            <person name="Lei B."/>
            <person name="Liao W."/>
            <person name="Wang J."/>
            <person name="Ji L."/>
            <person name="Li Y."/>
            <person name="Guo B."/>
            <person name="Mustafa N.S."/>
            <person name="Li S."/>
            <person name="Yun Q."/>
            <person name="Keller S.R."/>
            <person name="Mao J."/>
            <person name="Zhang R."/>
            <person name="Strauss S.H."/>
        </authorList>
    </citation>
    <scope>NUCLEOTIDE SEQUENCE</scope>
    <source>
        <strain evidence="2">GM15</strain>
        <tissue evidence="2">Leaf</tissue>
    </source>
</reference>
<feature type="compositionally biased region" description="Basic residues" evidence="1">
    <location>
        <begin position="195"/>
        <end position="204"/>
    </location>
</feature>
<sequence length="204" mass="23281">MVQIDWQYYKLCLAVIEYIDLAGCGPGGKSQLQYKVDGARGLFVDIGFTIFGSLVFEDSPVLFPPEYADRTLDLRFNSFVFPLIIREKEEPDRAERGSCVLMEGLIPLVCKAFRKNKTRRQYECLSVGTALSYNISDFYTHEAPKSELHFEPSMENTNSQKKVHRRFWSVHEDFSGGFSSPAVRSTTAASPQTKKLARFRSQRI</sequence>
<evidence type="ECO:0000313" key="2">
    <source>
        <dbReference type="EMBL" id="KAG6741188.1"/>
    </source>
</evidence>
<protein>
    <submittedName>
        <fullName evidence="2">Uncharacterized protein</fullName>
    </submittedName>
</protein>
<organism evidence="2 3">
    <name type="scientific">Populus tomentosa</name>
    <name type="common">Chinese white poplar</name>
    <dbReference type="NCBI Taxonomy" id="118781"/>
    <lineage>
        <taxon>Eukaryota</taxon>
        <taxon>Viridiplantae</taxon>
        <taxon>Streptophyta</taxon>
        <taxon>Embryophyta</taxon>
        <taxon>Tracheophyta</taxon>
        <taxon>Spermatophyta</taxon>
        <taxon>Magnoliopsida</taxon>
        <taxon>eudicotyledons</taxon>
        <taxon>Gunneridae</taxon>
        <taxon>Pentapetalae</taxon>
        <taxon>rosids</taxon>
        <taxon>fabids</taxon>
        <taxon>Malpighiales</taxon>
        <taxon>Salicaceae</taxon>
        <taxon>Saliceae</taxon>
        <taxon>Populus</taxon>
    </lineage>
</organism>
<dbReference type="PANTHER" id="PTHR35485">
    <property type="entry name" value="OS01G0888900 PROTEIN"/>
    <property type="match status" value="1"/>
</dbReference>
<feature type="region of interest" description="Disordered" evidence="1">
    <location>
        <begin position="180"/>
        <end position="204"/>
    </location>
</feature>
<dbReference type="EMBL" id="JAAWWB010000034">
    <property type="protein sequence ID" value="KAG6741188.1"/>
    <property type="molecule type" value="Genomic_DNA"/>
</dbReference>
<dbReference type="OrthoDB" id="650808at2759"/>
<evidence type="ECO:0000313" key="3">
    <source>
        <dbReference type="Proteomes" id="UP000886885"/>
    </source>
</evidence>
<comment type="caution">
    <text evidence="2">The sequence shown here is derived from an EMBL/GenBank/DDBJ whole genome shotgun (WGS) entry which is preliminary data.</text>
</comment>
<feature type="compositionally biased region" description="Polar residues" evidence="1">
    <location>
        <begin position="182"/>
        <end position="193"/>
    </location>
</feature>
<dbReference type="PANTHER" id="PTHR35485:SF4">
    <property type="entry name" value="EXPRESSED PROTEIN"/>
    <property type="match status" value="1"/>
</dbReference>
<dbReference type="AlphaFoldDB" id="A0A8X7XV51"/>
<dbReference type="Proteomes" id="UP000886885">
    <property type="component" value="Chromosome 17D"/>
</dbReference>
<proteinExistence type="predicted"/>
<evidence type="ECO:0000256" key="1">
    <source>
        <dbReference type="SAM" id="MobiDB-lite"/>
    </source>
</evidence>